<gene>
    <name evidence="1" type="ORF">QNM18_06160</name>
</gene>
<organism evidence="1 2">
    <name type="scientific">Pseudoalteromonas obscura</name>
    <dbReference type="NCBI Taxonomy" id="3048491"/>
    <lineage>
        <taxon>Bacteria</taxon>
        <taxon>Pseudomonadati</taxon>
        <taxon>Pseudomonadota</taxon>
        <taxon>Gammaproteobacteria</taxon>
        <taxon>Alteromonadales</taxon>
        <taxon>Pseudoalteromonadaceae</taxon>
        <taxon>Pseudoalteromonas</taxon>
    </lineage>
</organism>
<evidence type="ECO:0008006" key="3">
    <source>
        <dbReference type="Google" id="ProtNLM"/>
    </source>
</evidence>
<sequence length="261" mass="28935">MSTQAKTLEQLITELHTTNGELVSANRELTDTVLNKTAELDNAVIQARQDIQTAVAEAKSDVNKAKLDFAKSHAETKVNYYDRKVHTKTSLIADNGLVVDPNDETRTVWVKVPTGGSWSGFHTYPETNTLTMLHTVSGYAYAPGYSESTKYQQDWSITNMEFILTNDEATSEQINDNIASLGIDVAISRTGGWWDGSRVLQIPAMRLNGLHPYCSLYVRLVNSVFSQVPDRGSKQPQHVVDFGGVCNFAIDRVVNYPHIPA</sequence>
<dbReference type="RefSeq" id="WP_211009773.1">
    <property type="nucleotide sequence ID" value="NZ_JASJUT010000002.1"/>
</dbReference>
<comment type="caution">
    <text evidence="1">The sequence shown here is derived from an EMBL/GenBank/DDBJ whole genome shotgun (WGS) entry which is preliminary data.</text>
</comment>
<protein>
    <recommendedName>
        <fullName evidence="3">Tail fiber protein</fullName>
    </recommendedName>
</protein>
<keyword evidence="2" id="KW-1185">Reference proteome</keyword>
<reference evidence="1 2" key="1">
    <citation type="submission" date="2023-05" db="EMBL/GenBank/DDBJ databases">
        <title>Pseudoalteromonas ardens sp. nov., Pseudoalteromonas obscura sp. nov., and Pseudoalteromonas umbrosa sp. nov., isolated from the coral Montipora capitata.</title>
        <authorList>
            <person name="Thomas E.M."/>
            <person name="Smith E.M."/>
            <person name="Papke E."/>
            <person name="Shlafstein M.D."/>
            <person name="Oline D.K."/>
            <person name="Videau P."/>
            <person name="Saw J.H."/>
            <person name="Strangman W.K."/>
            <person name="Ushijima B."/>
        </authorList>
    </citation>
    <scope>NUCLEOTIDE SEQUENCE [LARGE SCALE GENOMIC DNA]</scope>
    <source>
        <strain evidence="1 2">P94</strain>
    </source>
</reference>
<evidence type="ECO:0000313" key="1">
    <source>
        <dbReference type="EMBL" id="MDK2594653.1"/>
    </source>
</evidence>
<dbReference type="EMBL" id="JASJUT010000002">
    <property type="protein sequence ID" value="MDK2594653.1"/>
    <property type="molecule type" value="Genomic_DNA"/>
</dbReference>
<evidence type="ECO:0000313" key="2">
    <source>
        <dbReference type="Proteomes" id="UP001231915"/>
    </source>
</evidence>
<name>A0ABT7EI06_9GAMM</name>
<accession>A0ABT7EI06</accession>
<dbReference type="Proteomes" id="UP001231915">
    <property type="component" value="Unassembled WGS sequence"/>
</dbReference>
<proteinExistence type="predicted"/>